<dbReference type="Pfam" id="PF00067">
    <property type="entry name" value="p450"/>
    <property type="match status" value="1"/>
</dbReference>
<organism evidence="9">
    <name type="scientific">Anthurium amnicola</name>
    <dbReference type="NCBI Taxonomy" id="1678845"/>
    <lineage>
        <taxon>Eukaryota</taxon>
        <taxon>Viridiplantae</taxon>
        <taxon>Streptophyta</taxon>
        <taxon>Embryophyta</taxon>
        <taxon>Tracheophyta</taxon>
        <taxon>Spermatophyta</taxon>
        <taxon>Magnoliopsida</taxon>
        <taxon>Liliopsida</taxon>
        <taxon>Araceae</taxon>
        <taxon>Pothoideae</taxon>
        <taxon>Potheae</taxon>
        <taxon>Anthurium</taxon>
    </lineage>
</organism>
<dbReference type="Gene3D" id="1.10.630.10">
    <property type="entry name" value="Cytochrome P450"/>
    <property type="match status" value="1"/>
</dbReference>
<keyword evidence="2 7" id="KW-0349">Heme</keyword>
<feature type="non-terminal residue" evidence="9">
    <location>
        <position position="1"/>
    </location>
</feature>
<dbReference type="CDD" id="cd11072">
    <property type="entry name" value="CYP71-like"/>
    <property type="match status" value="1"/>
</dbReference>
<dbReference type="PRINTS" id="PR00463">
    <property type="entry name" value="EP450I"/>
</dbReference>
<reference evidence="9" key="1">
    <citation type="submission" date="2015-07" db="EMBL/GenBank/DDBJ databases">
        <title>Transcriptome Assembly of Anthurium amnicola.</title>
        <authorList>
            <person name="Suzuki J."/>
        </authorList>
    </citation>
    <scope>NUCLEOTIDE SEQUENCE</scope>
</reference>
<evidence type="ECO:0000256" key="1">
    <source>
        <dbReference type="ARBA" id="ARBA00010617"/>
    </source>
</evidence>
<evidence type="ECO:0000313" key="9">
    <source>
        <dbReference type="EMBL" id="JAT59656.1"/>
    </source>
</evidence>
<dbReference type="GO" id="GO:0004497">
    <property type="term" value="F:monooxygenase activity"/>
    <property type="evidence" value="ECO:0007669"/>
    <property type="project" value="UniProtKB-KW"/>
</dbReference>
<gene>
    <name evidence="9" type="primary">CYP71A1_18</name>
    <name evidence="9" type="ORF">g.55585</name>
</gene>
<dbReference type="PROSITE" id="PS00086">
    <property type="entry name" value="CYTOCHROME_P450"/>
    <property type="match status" value="1"/>
</dbReference>
<dbReference type="GO" id="GO:0005506">
    <property type="term" value="F:iron ion binding"/>
    <property type="evidence" value="ECO:0007669"/>
    <property type="project" value="InterPro"/>
</dbReference>
<keyword evidence="6 8" id="KW-0503">Monooxygenase</keyword>
<keyword evidence="4 8" id="KW-0560">Oxidoreductase</keyword>
<feature type="binding site" description="axial binding residue" evidence="7">
    <location>
        <position position="365"/>
    </location>
    <ligand>
        <name>heme</name>
        <dbReference type="ChEBI" id="CHEBI:30413"/>
    </ligand>
    <ligandPart>
        <name>Fe</name>
        <dbReference type="ChEBI" id="CHEBI:18248"/>
    </ligandPart>
</feature>
<dbReference type="PANTHER" id="PTHR47955">
    <property type="entry name" value="CYTOCHROME P450 FAMILY 71 PROTEIN"/>
    <property type="match status" value="1"/>
</dbReference>
<comment type="cofactor">
    <cofactor evidence="7">
        <name>heme</name>
        <dbReference type="ChEBI" id="CHEBI:30413"/>
    </cofactor>
</comment>
<name>A0A1D1YYH4_9ARAE</name>
<evidence type="ECO:0000256" key="5">
    <source>
        <dbReference type="ARBA" id="ARBA00023004"/>
    </source>
</evidence>
<protein>
    <submittedName>
        <fullName evidence="9">Cytochrome P450 71A1</fullName>
    </submittedName>
</protein>
<dbReference type="InterPro" id="IPR001128">
    <property type="entry name" value="Cyt_P450"/>
</dbReference>
<dbReference type="PANTHER" id="PTHR47955:SF14">
    <property type="entry name" value="OS01G0543600 PROTEIN"/>
    <property type="match status" value="1"/>
</dbReference>
<evidence type="ECO:0000256" key="4">
    <source>
        <dbReference type="ARBA" id="ARBA00023002"/>
    </source>
</evidence>
<dbReference type="GO" id="GO:0016705">
    <property type="term" value="F:oxidoreductase activity, acting on paired donors, with incorporation or reduction of molecular oxygen"/>
    <property type="evidence" value="ECO:0007669"/>
    <property type="project" value="InterPro"/>
</dbReference>
<accession>A0A1D1YYH4</accession>
<dbReference type="EMBL" id="GDJX01008280">
    <property type="protein sequence ID" value="JAT59656.1"/>
    <property type="molecule type" value="Transcribed_RNA"/>
</dbReference>
<keyword evidence="3 7" id="KW-0479">Metal-binding</keyword>
<proteinExistence type="inferred from homology"/>
<comment type="similarity">
    <text evidence="1 8">Belongs to the cytochrome P450 family.</text>
</comment>
<keyword evidence="5 7" id="KW-0408">Iron</keyword>
<dbReference type="GO" id="GO:0020037">
    <property type="term" value="F:heme binding"/>
    <property type="evidence" value="ECO:0007669"/>
    <property type="project" value="InterPro"/>
</dbReference>
<dbReference type="PRINTS" id="PR00385">
    <property type="entry name" value="P450"/>
</dbReference>
<sequence length="448" mass="50861">TLVVSSAGMAEQIMKTHDAVFANRPQLEVPKHLFYGCTDVAFSTYGEYWRNLRRVCSLHLFSARRVQSYQPAREEEVALMVEKIEQLSSGGVVDLTEILHEFVIDLMSRVIHGRCFREEGLNRVFRDLMEEHIPLVTGFHVADYFPSLRWLSVFSGLDSKARRTAQKWDCVLGGLIQSHLNRSGDDEEPHQRGFVDVLLALQKDSSAEFYLTEENIKAVLVDMLAAGTDTSLITLDWAMVELIRNPETMKRAQAEVRGIAGAKPLVKEADAAQMEYLRAVIKETLRLHPPATLLVPHQSSEDTHIDGFQVPKHTTVHINAWAIMRDPQFWEAPEEFRPERFLGASVDFRGKDFQFIPFGAGRRICPGMQFALAAMQPALANLLHRFDWVMPDGKRGEDLDMAETFGITTHRKHNLRLVPIPLLNHAAPVCRGEERLTQRSRQHLFSSA</sequence>
<dbReference type="InterPro" id="IPR002401">
    <property type="entry name" value="Cyt_P450_E_grp-I"/>
</dbReference>
<dbReference type="AlphaFoldDB" id="A0A1D1YYH4"/>
<evidence type="ECO:0000256" key="2">
    <source>
        <dbReference type="ARBA" id="ARBA00022617"/>
    </source>
</evidence>
<evidence type="ECO:0000256" key="3">
    <source>
        <dbReference type="ARBA" id="ARBA00022723"/>
    </source>
</evidence>
<evidence type="ECO:0000256" key="8">
    <source>
        <dbReference type="RuleBase" id="RU000461"/>
    </source>
</evidence>
<dbReference type="InterPro" id="IPR017972">
    <property type="entry name" value="Cyt_P450_CS"/>
</dbReference>
<evidence type="ECO:0000256" key="7">
    <source>
        <dbReference type="PIRSR" id="PIRSR602401-1"/>
    </source>
</evidence>
<dbReference type="InterPro" id="IPR036396">
    <property type="entry name" value="Cyt_P450_sf"/>
</dbReference>
<dbReference type="FunFam" id="1.10.630.10:FF:000043">
    <property type="entry name" value="Cytochrome P450 99A2"/>
    <property type="match status" value="1"/>
</dbReference>
<dbReference type="SUPFAM" id="SSF48264">
    <property type="entry name" value="Cytochrome P450"/>
    <property type="match status" value="1"/>
</dbReference>
<evidence type="ECO:0000256" key="6">
    <source>
        <dbReference type="ARBA" id="ARBA00023033"/>
    </source>
</evidence>